<feature type="domain" description="RING-type" evidence="6">
    <location>
        <begin position="144"/>
        <end position="188"/>
    </location>
</feature>
<dbReference type="Pfam" id="PF00097">
    <property type="entry name" value="zf-C3HC4"/>
    <property type="match status" value="1"/>
</dbReference>
<evidence type="ECO:0000256" key="4">
    <source>
        <dbReference type="PROSITE-ProRule" id="PRU00175"/>
    </source>
</evidence>
<sequence>MSPKRTTYTQTRTKNVGPATQYRNRSTHRVALSSPSDTANNDSASSDSSIKPASSARILVDIDSIHEFPMLPSGREEYLERQGGTDELVKGLDTLHAASGKIFRAQKEEIRLRRHQISVLKEQSRKYQETICLTKLTQEREHRCPGCEDLAWDPQILICGHTVCSRCASNEQLAARTSGRTKRCPKCRAFICRPPIPSITIRHAIDSIATKLGKVPPSPPTQ</sequence>
<comment type="caution">
    <text evidence="7">The sequence shown here is derived from an EMBL/GenBank/DDBJ whole genome shotgun (WGS) entry which is preliminary data.</text>
</comment>
<evidence type="ECO:0000256" key="3">
    <source>
        <dbReference type="ARBA" id="ARBA00022833"/>
    </source>
</evidence>
<dbReference type="GO" id="GO:0008270">
    <property type="term" value="F:zinc ion binding"/>
    <property type="evidence" value="ECO:0007669"/>
    <property type="project" value="UniProtKB-KW"/>
</dbReference>
<reference evidence="7" key="1">
    <citation type="submission" date="2022-08" db="EMBL/GenBank/DDBJ databases">
        <authorList>
            <consortium name="DOE Joint Genome Institute"/>
            <person name="Min B."/>
            <person name="Riley R."/>
            <person name="Sierra-Patev S."/>
            <person name="Naranjo-Ortiz M."/>
            <person name="Looney B."/>
            <person name="Konkel Z."/>
            <person name="Slot J.C."/>
            <person name="Sakamoto Y."/>
            <person name="Steenwyk J.L."/>
            <person name="Rokas A."/>
            <person name="Carro J."/>
            <person name="Camarero S."/>
            <person name="Ferreira P."/>
            <person name="Molpeceres G."/>
            <person name="Ruiz-Duenas F.J."/>
            <person name="Serrano A."/>
            <person name="Henrissat B."/>
            <person name="Drula E."/>
            <person name="Hughes K.W."/>
            <person name="Mata J.L."/>
            <person name="Ishikawa N.K."/>
            <person name="Vargas-Isla R."/>
            <person name="Ushijima S."/>
            <person name="Smith C.A."/>
            <person name="Ahrendt S."/>
            <person name="Andreopoulos W."/>
            <person name="He G."/>
            <person name="Labutti K."/>
            <person name="Lipzen A."/>
            <person name="Ng V."/>
            <person name="Sandor L."/>
            <person name="Barry K."/>
            <person name="Martinez A.T."/>
            <person name="Xiao Y."/>
            <person name="Gibbons J.G."/>
            <person name="Terashima K."/>
            <person name="Hibbett D.S."/>
            <person name="Grigoriev I.V."/>
        </authorList>
    </citation>
    <scope>NUCLEOTIDE SEQUENCE</scope>
    <source>
        <strain evidence="7">Sp2 HRB7682 ss15</strain>
    </source>
</reference>
<dbReference type="SUPFAM" id="SSF57850">
    <property type="entry name" value="RING/U-box"/>
    <property type="match status" value="1"/>
</dbReference>
<dbReference type="PROSITE" id="PS50089">
    <property type="entry name" value="ZF_RING_2"/>
    <property type="match status" value="1"/>
</dbReference>
<name>A0A9W9DDI9_9AGAR</name>
<dbReference type="Gene3D" id="3.30.40.10">
    <property type="entry name" value="Zinc/RING finger domain, C3HC4 (zinc finger)"/>
    <property type="match status" value="1"/>
</dbReference>
<gene>
    <name evidence="7" type="ORF">C8J55DRAFT_566596</name>
</gene>
<dbReference type="InterPro" id="IPR017907">
    <property type="entry name" value="Znf_RING_CS"/>
</dbReference>
<dbReference type="Proteomes" id="UP001150238">
    <property type="component" value="Unassembled WGS sequence"/>
</dbReference>
<dbReference type="InterPro" id="IPR018957">
    <property type="entry name" value="Znf_C3HC4_RING-type"/>
</dbReference>
<dbReference type="InterPro" id="IPR001841">
    <property type="entry name" value="Znf_RING"/>
</dbReference>
<evidence type="ECO:0000313" key="7">
    <source>
        <dbReference type="EMBL" id="KAJ4464890.1"/>
    </source>
</evidence>
<proteinExistence type="predicted"/>
<reference evidence="7" key="2">
    <citation type="journal article" date="2023" name="Proc. Natl. Acad. Sci. U.S.A.">
        <title>A global phylogenomic analysis of the shiitake genus Lentinula.</title>
        <authorList>
            <person name="Sierra-Patev S."/>
            <person name="Min B."/>
            <person name="Naranjo-Ortiz M."/>
            <person name="Looney B."/>
            <person name="Konkel Z."/>
            <person name="Slot J.C."/>
            <person name="Sakamoto Y."/>
            <person name="Steenwyk J.L."/>
            <person name="Rokas A."/>
            <person name="Carro J."/>
            <person name="Camarero S."/>
            <person name="Ferreira P."/>
            <person name="Molpeceres G."/>
            <person name="Ruiz-Duenas F.J."/>
            <person name="Serrano A."/>
            <person name="Henrissat B."/>
            <person name="Drula E."/>
            <person name="Hughes K.W."/>
            <person name="Mata J.L."/>
            <person name="Ishikawa N.K."/>
            <person name="Vargas-Isla R."/>
            <person name="Ushijima S."/>
            <person name="Smith C.A."/>
            <person name="Donoghue J."/>
            <person name="Ahrendt S."/>
            <person name="Andreopoulos W."/>
            <person name="He G."/>
            <person name="LaButti K."/>
            <person name="Lipzen A."/>
            <person name="Ng V."/>
            <person name="Riley R."/>
            <person name="Sandor L."/>
            <person name="Barry K."/>
            <person name="Martinez A.T."/>
            <person name="Xiao Y."/>
            <person name="Gibbons J.G."/>
            <person name="Terashima K."/>
            <person name="Grigoriev I.V."/>
            <person name="Hibbett D."/>
        </authorList>
    </citation>
    <scope>NUCLEOTIDE SEQUENCE</scope>
    <source>
        <strain evidence="7">Sp2 HRB7682 ss15</strain>
    </source>
</reference>
<keyword evidence="3" id="KW-0862">Zinc</keyword>
<evidence type="ECO:0000256" key="5">
    <source>
        <dbReference type="SAM" id="MobiDB-lite"/>
    </source>
</evidence>
<keyword evidence="2 4" id="KW-0863">Zinc-finger</keyword>
<protein>
    <recommendedName>
        <fullName evidence="6">RING-type domain-containing protein</fullName>
    </recommendedName>
</protein>
<evidence type="ECO:0000313" key="8">
    <source>
        <dbReference type="Proteomes" id="UP001150238"/>
    </source>
</evidence>
<dbReference type="InterPro" id="IPR013083">
    <property type="entry name" value="Znf_RING/FYVE/PHD"/>
</dbReference>
<dbReference type="EMBL" id="JANVFS010000055">
    <property type="protein sequence ID" value="KAJ4464890.1"/>
    <property type="molecule type" value="Genomic_DNA"/>
</dbReference>
<organism evidence="7 8">
    <name type="scientific">Lentinula lateritia</name>
    <dbReference type="NCBI Taxonomy" id="40482"/>
    <lineage>
        <taxon>Eukaryota</taxon>
        <taxon>Fungi</taxon>
        <taxon>Dikarya</taxon>
        <taxon>Basidiomycota</taxon>
        <taxon>Agaricomycotina</taxon>
        <taxon>Agaricomycetes</taxon>
        <taxon>Agaricomycetidae</taxon>
        <taxon>Agaricales</taxon>
        <taxon>Marasmiineae</taxon>
        <taxon>Omphalotaceae</taxon>
        <taxon>Lentinula</taxon>
    </lineage>
</organism>
<evidence type="ECO:0000259" key="6">
    <source>
        <dbReference type="PROSITE" id="PS50089"/>
    </source>
</evidence>
<evidence type="ECO:0000256" key="1">
    <source>
        <dbReference type="ARBA" id="ARBA00022723"/>
    </source>
</evidence>
<feature type="compositionally biased region" description="Polar residues" evidence="5">
    <location>
        <begin position="1"/>
        <end position="14"/>
    </location>
</feature>
<dbReference type="AlphaFoldDB" id="A0A9W9DDI9"/>
<evidence type="ECO:0000256" key="2">
    <source>
        <dbReference type="ARBA" id="ARBA00022771"/>
    </source>
</evidence>
<feature type="region of interest" description="Disordered" evidence="5">
    <location>
        <begin position="1"/>
        <end position="53"/>
    </location>
</feature>
<keyword evidence="1" id="KW-0479">Metal-binding</keyword>
<feature type="compositionally biased region" description="Low complexity" evidence="5">
    <location>
        <begin position="33"/>
        <end position="53"/>
    </location>
</feature>
<accession>A0A9W9DDI9</accession>
<dbReference type="SMART" id="SM00184">
    <property type="entry name" value="RING"/>
    <property type="match status" value="1"/>
</dbReference>
<dbReference type="PROSITE" id="PS00518">
    <property type="entry name" value="ZF_RING_1"/>
    <property type="match status" value="1"/>
</dbReference>